<reference evidence="1" key="2">
    <citation type="submission" date="2018-04" db="EMBL/GenBank/DDBJ databases">
        <title>OnivRS2 (Oryza nivara Reference Sequence Version 2).</title>
        <authorList>
            <person name="Zhang J."/>
            <person name="Kudrna D."/>
            <person name="Lee S."/>
            <person name="Talag J."/>
            <person name="Rajasekar S."/>
            <person name="Welchert J."/>
            <person name="Hsing Y.-I."/>
            <person name="Wing R.A."/>
        </authorList>
    </citation>
    <scope>NUCLEOTIDE SEQUENCE [LARGE SCALE GENOMIC DNA]</scope>
    <source>
        <strain evidence="1">SL10</strain>
    </source>
</reference>
<protein>
    <submittedName>
        <fullName evidence="1">Uncharacterized protein</fullName>
    </submittedName>
</protein>
<name>A0A0E0GAK3_ORYNI</name>
<proteinExistence type="predicted"/>
<sequence>MATSSARVVSWWISVVGSMDVRLLSPRSCCAIRPCASWCCRIALHMSSVAWQSPSSWRARCVSRSSAMDAEVAATACEAVVSCARAFSHAALSFRTSTSIFLLYSWSLSSAFFLSCWTCSRSLACIATSNHSTGHTSYNTHGNTYGMTASSFDSTMCFLVFCHYLDLSIQLLLPGQQLLQVGAMPLLAIDAVDAVVRNRRRRQAAKRAQDAVRSTCNKINSFGGDQWQENFLLCNSCSLSVFTFK</sequence>
<accession>A0A0E0GAK3</accession>
<evidence type="ECO:0000313" key="2">
    <source>
        <dbReference type="Proteomes" id="UP000006591"/>
    </source>
</evidence>
<organism evidence="1">
    <name type="scientific">Oryza nivara</name>
    <name type="common">Indian wild rice</name>
    <name type="synonym">Oryza sativa f. spontanea</name>
    <dbReference type="NCBI Taxonomy" id="4536"/>
    <lineage>
        <taxon>Eukaryota</taxon>
        <taxon>Viridiplantae</taxon>
        <taxon>Streptophyta</taxon>
        <taxon>Embryophyta</taxon>
        <taxon>Tracheophyta</taxon>
        <taxon>Spermatophyta</taxon>
        <taxon>Magnoliopsida</taxon>
        <taxon>Liliopsida</taxon>
        <taxon>Poales</taxon>
        <taxon>Poaceae</taxon>
        <taxon>BOP clade</taxon>
        <taxon>Oryzoideae</taxon>
        <taxon>Oryzeae</taxon>
        <taxon>Oryzinae</taxon>
        <taxon>Oryza</taxon>
    </lineage>
</organism>
<dbReference type="AlphaFoldDB" id="A0A0E0GAK3"/>
<dbReference type="EnsemblPlants" id="ONIVA02G28790.1">
    <property type="protein sequence ID" value="ONIVA02G28790.1"/>
    <property type="gene ID" value="ONIVA02G28790"/>
</dbReference>
<dbReference type="Proteomes" id="UP000006591">
    <property type="component" value="Chromosome 2"/>
</dbReference>
<dbReference type="Gramene" id="ONIVA02G28790.1">
    <property type="protein sequence ID" value="ONIVA02G28790.1"/>
    <property type="gene ID" value="ONIVA02G28790"/>
</dbReference>
<evidence type="ECO:0000313" key="1">
    <source>
        <dbReference type="EnsemblPlants" id="ONIVA02G28790.1"/>
    </source>
</evidence>
<reference evidence="1" key="1">
    <citation type="submission" date="2015-04" db="UniProtKB">
        <authorList>
            <consortium name="EnsemblPlants"/>
        </authorList>
    </citation>
    <scope>IDENTIFICATION</scope>
    <source>
        <strain evidence="1">SL10</strain>
    </source>
</reference>
<keyword evidence="2" id="KW-1185">Reference proteome</keyword>
<dbReference type="HOGENOM" id="CLU_1135058_0_0_1"/>